<gene>
    <name evidence="6" type="primary">nfi</name>
    <name evidence="7" type="ORF">AMJ87_08935</name>
</gene>
<dbReference type="PANTHER" id="PTHR28511:SF1">
    <property type="entry name" value="ENDONUCLEASE V"/>
    <property type="match status" value="1"/>
</dbReference>
<evidence type="ECO:0000256" key="4">
    <source>
        <dbReference type="ARBA" id="ARBA00022759"/>
    </source>
</evidence>
<dbReference type="GO" id="GO:0016891">
    <property type="term" value="F:RNA endonuclease activity producing 5'-phosphomonoesters, hydrolytic mechanism"/>
    <property type="evidence" value="ECO:0007669"/>
    <property type="project" value="TreeGrafter"/>
</dbReference>
<sequence>MRTDHFRLQQYRLAHKVKLEKLTQPVHAIAGVDVAISSRKLIGCICVCTFPDMELLETACAHAPNCVPYIPGFLSFREIPAILQCYKKLKRKPDLILVDGQGIAHPRGLGLATHLGIILKTPTIGCAKSHLFGEYQLPDVRKGSCAYLVARTKKIGLVLRTRNDVNPLFVSPGHLVDVDDCREYVLASVTKYRIPNPLRYAHQFAGEAARKNR</sequence>
<dbReference type="EMBL" id="LJUO01000093">
    <property type="protein sequence ID" value="KPK70364.1"/>
    <property type="molecule type" value="Genomic_DNA"/>
</dbReference>
<evidence type="ECO:0000256" key="3">
    <source>
        <dbReference type="ARBA" id="ARBA00022722"/>
    </source>
</evidence>
<comment type="catalytic activity">
    <reaction evidence="6">
        <text>Endonucleolytic cleavage at apurinic or apyrimidinic sites to products with a 5'-phosphate.</text>
        <dbReference type="EC" id="3.1.21.7"/>
    </reaction>
</comment>
<reference evidence="7 8" key="1">
    <citation type="journal article" date="2015" name="Microbiome">
        <title>Genomic resolution of linkages in carbon, nitrogen, and sulfur cycling among widespread estuary sediment bacteria.</title>
        <authorList>
            <person name="Baker B.J."/>
            <person name="Lazar C.S."/>
            <person name="Teske A.P."/>
            <person name="Dick G.J."/>
        </authorList>
    </citation>
    <scope>NUCLEOTIDE SEQUENCE [LARGE SCALE GENOMIC DNA]</scope>
    <source>
        <strain evidence="7">SM23_60</strain>
    </source>
</reference>
<dbReference type="PANTHER" id="PTHR28511">
    <property type="entry name" value="ENDONUCLEASE V"/>
    <property type="match status" value="1"/>
</dbReference>
<accession>A0A0S8GEV1</accession>
<comment type="caution">
    <text evidence="7">The sequence shown here is derived from an EMBL/GenBank/DDBJ whole genome shotgun (WGS) entry which is preliminary data.</text>
</comment>
<dbReference type="NCBIfam" id="NF008629">
    <property type="entry name" value="PRK11617.1"/>
    <property type="match status" value="1"/>
</dbReference>
<dbReference type="CDD" id="cd06559">
    <property type="entry name" value="Endonuclease_V"/>
    <property type="match status" value="1"/>
</dbReference>
<dbReference type="GO" id="GO:0005737">
    <property type="term" value="C:cytoplasm"/>
    <property type="evidence" value="ECO:0007669"/>
    <property type="project" value="UniProtKB-SubCell"/>
</dbReference>
<evidence type="ECO:0000256" key="1">
    <source>
        <dbReference type="ARBA" id="ARBA00004496"/>
    </source>
</evidence>
<keyword evidence="6" id="KW-0234">DNA repair</keyword>
<name>A0A0S8GEV1_UNCW3</name>
<dbReference type="InterPro" id="IPR007581">
    <property type="entry name" value="Endonuclease-V"/>
</dbReference>
<dbReference type="GO" id="GO:0043737">
    <property type="term" value="F:deoxyribonuclease V activity"/>
    <property type="evidence" value="ECO:0007669"/>
    <property type="project" value="UniProtKB-UniRule"/>
</dbReference>
<dbReference type="AlphaFoldDB" id="A0A0S8GEV1"/>
<feature type="binding site" evidence="6">
    <location>
        <position position="33"/>
    </location>
    <ligand>
        <name>Mg(2+)</name>
        <dbReference type="ChEBI" id="CHEBI:18420"/>
    </ligand>
</feature>
<dbReference type="Pfam" id="PF04493">
    <property type="entry name" value="Endonuclease_5"/>
    <property type="match status" value="1"/>
</dbReference>
<comment type="subcellular location">
    <subcellularLocation>
        <location evidence="1 6">Cytoplasm</location>
    </subcellularLocation>
</comment>
<comment type="function">
    <text evidence="6">DNA repair enzyme involved in the repair of deaminated bases. Selectively cleaves double-stranded DNA at the second phosphodiester bond 3' to a deoxyinosine leaving behind the intact lesion on the nicked DNA.</text>
</comment>
<evidence type="ECO:0000313" key="7">
    <source>
        <dbReference type="EMBL" id="KPK70364.1"/>
    </source>
</evidence>
<evidence type="ECO:0000256" key="5">
    <source>
        <dbReference type="ARBA" id="ARBA00022801"/>
    </source>
</evidence>
<keyword evidence="3 6" id="KW-0540">Nuclease</keyword>
<comment type="similarity">
    <text evidence="6">Belongs to the endonuclease V family.</text>
</comment>
<keyword evidence="4 6" id="KW-0255">Endonuclease</keyword>
<protein>
    <recommendedName>
        <fullName evidence="6">Endonuclease V</fullName>
        <ecNumber evidence="6">3.1.21.7</ecNumber>
    </recommendedName>
    <alternativeName>
        <fullName evidence="6">Deoxyinosine 3'endonuclease</fullName>
    </alternativeName>
    <alternativeName>
        <fullName evidence="6">Deoxyribonuclease V</fullName>
        <shortName evidence="6">DNase V</shortName>
    </alternativeName>
</protein>
<dbReference type="Proteomes" id="UP000051096">
    <property type="component" value="Unassembled WGS sequence"/>
</dbReference>
<evidence type="ECO:0000313" key="8">
    <source>
        <dbReference type="Proteomes" id="UP000051096"/>
    </source>
</evidence>
<organism evidence="7 8">
    <name type="scientific">candidate division WOR_3 bacterium SM23_60</name>
    <dbReference type="NCBI Taxonomy" id="1703780"/>
    <lineage>
        <taxon>Bacteria</taxon>
        <taxon>Bacteria division WOR-3</taxon>
    </lineage>
</organism>
<keyword evidence="6" id="KW-0227">DNA damage</keyword>
<keyword evidence="2 6" id="KW-0963">Cytoplasm</keyword>
<dbReference type="GO" id="GO:0006281">
    <property type="term" value="P:DNA repair"/>
    <property type="evidence" value="ECO:0007669"/>
    <property type="project" value="UniProtKB-UniRule"/>
</dbReference>
<evidence type="ECO:0000256" key="2">
    <source>
        <dbReference type="ARBA" id="ARBA00022490"/>
    </source>
</evidence>
<feature type="site" description="Interaction with target DNA" evidence="6">
    <location>
        <position position="69"/>
    </location>
</feature>
<comment type="cofactor">
    <cofactor evidence="6">
        <name>Mg(2+)</name>
        <dbReference type="ChEBI" id="CHEBI:18420"/>
    </cofactor>
</comment>
<dbReference type="PATRIC" id="fig|1703780.3.peg.754"/>
<dbReference type="Gene3D" id="3.30.2170.10">
    <property type="entry name" value="archaeoglobus fulgidus dsm 4304 superfamily"/>
    <property type="match status" value="1"/>
</dbReference>
<keyword evidence="5 6" id="KW-0378">Hydrolase</keyword>
<dbReference type="EC" id="3.1.21.7" evidence="6"/>
<keyword evidence="6" id="KW-0479">Metal-binding</keyword>
<keyword evidence="6" id="KW-0460">Magnesium</keyword>
<dbReference type="HAMAP" id="MF_00801">
    <property type="entry name" value="Endonuclease_5"/>
    <property type="match status" value="1"/>
</dbReference>
<evidence type="ECO:0000256" key="6">
    <source>
        <dbReference type="HAMAP-Rule" id="MF_00801"/>
    </source>
</evidence>
<dbReference type="GO" id="GO:0003727">
    <property type="term" value="F:single-stranded RNA binding"/>
    <property type="evidence" value="ECO:0007669"/>
    <property type="project" value="TreeGrafter"/>
</dbReference>
<feature type="binding site" evidence="6">
    <location>
        <position position="99"/>
    </location>
    <ligand>
        <name>Mg(2+)</name>
        <dbReference type="ChEBI" id="CHEBI:18420"/>
    </ligand>
</feature>
<dbReference type="GO" id="GO:0000287">
    <property type="term" value="F:magnesium ion binding"/>
    <property type="evidence" value="ECO:0007669"/>
    <property type="project" value="UniProtKB-UniRule"/>
</dbReference>
<proteinExistence type="inferred from homology"/>